<keyword evidence="3" id="KW-0813">Transport</keyword>
<reference evidence="12" key="1">
    <citation type="submission" date="2016-06" db="EMBL/GenBank/DDBJ databases">
        <authorList>
            <person name="Varghese N."/>
            <person name="Submissions Spin"/>
        </authorList>
    </citation>
    <scope>NUCLEOTIDE SEQUENCE [LARGE SCALE GENOMIC DNA]</scope>
    <source>
        <strain evidence="12">DSM 43816</strain>
    </source>
</reference>
<dbReference type="SUPFAM" id="SSF103481">
    <property type="entry name" value="Multidrug resistance efflux transporter EmrE"/>
    <property type="match status" value="2"/>
</dbReference>
<organism evidence="11 12">
    <name type="scientific">Micromonospora echinospora</name>
    <name type="common">Micromonospora purpurea</name>
    <dbReference type="NCBI Taxonomy" id="1877"/>
    <lineage>
        <taxon>Bacteria</taxon>
        <taxon>Bacillati</taxon>
        <taxon>Actinomycetota</taxon>
        <taxon>Actinomycetes</taxon>
        <taxon>Micromonosporales</taxon>
        <taxon>Micromonosporaceae</taxon>
        <taxon>Micromonospora</taxon>
    </lineage>
</organism>
<dbReference type="AlphaFoldDB" id="A0A1C4VVD8"/>
<evidence type="ECO:0000256" key="3">
    <source>
        <dbReference type="ARBA" id="ARBA00022448"/>
    </source>
</evidence>
<evidence type="ECO:0000256" key="4">
    <source>
        <dbReference type="ARBA" id="ARBA00022475"/>
    </source>
</evidence>
<dbReference type="InterPro" id="IPR004626">
    <property type="entry name" value="RarD"/>
</dbReference>
<proteinExistence type="inferred from homology"/>
<dbReference type="EMBL" id="LT607413">
    <property type="protein sequence ID" value="SCE87953.1"/>
    <property type="molecule type" value="Genomic_DNA"/>
</dbReference>
<gene>
    <name evidence="11" type="ORF">GA0070618_1605</name>
</gene>
<feature type="transmembrane region" description="Helical" evidence="9">
    <location>
        <begin position="149"/>
        <end position="165"/>
    </location>
</feature>
<keyword evidence="5 9" id="KW-0812">Transmembrane</keyword>
<evidence type="ECO:0000256" key="6">
    <source>
        <dbReference type="ARBA" id="ARBA00022989"/>
    </source>
</evidence>
<feature type="transmembrane region" description="Helical" evidence="9">
    <location>
        <begin position="266"/>
        <end position="286"/>
    </location>
</feature>
<dbReference type="PANTHER" id="PTHR22911:SF137">
    <property type="entry name" value="SOLUTE CARRIER FAMILY 35 MEMBER G2-RELATED"/>
    <property type="match status" value="1"/>
</dbReference>
<keyword evidence="7 9" id="KW-0472">Membrane</keyword>
<feature type="compositionally biased region" description="Gly residues" evidence="8">
    <location>
        <begin position="326"/>
        <end position="401"/>
    </location>
</feature>
<feature type="transmembrane region" description="Helical" evidence="9">
    <location>
        <begin position="37"/>
        <end position="58"/>
    </location>
</feature>
<evidence type="ECO:0000313" key="11">
    <source>
        <dbReference type="EMBL" id="SCE87953.1"/>
    </source>
</evidence>
<feature type="transmembrane region" description="Helical" evidence="9">
    <location>
        <begin position="70"/>
        <end position="90"/>
    </location>
</feature>
<evidence type="ECO:0000256" key="9">
    <source>
        <dbReference type="SAM" id="Phobius"/>
    </source>
</evidence>
<dbReference type="GO" id="GO:0005886">
    <property type="term" value="C:plasma membrane"/>
    <property type="evidence" value="ECO:0007669"/>
    <property type="project" value="UniProtKB-SubCell"/>
</dbReference>
<evidence type="ECO:0000256" key="2">
    <source>
        <dbReference type="ARBA" id="ARBA00007362"/>
    </source>
</evidence>
<evidence type="ECO:0000256" key="1">
    <source>
        <dbReference type="ARBA" id="ARBA00004651"/>
    </source>
</evidence>
<sequence>MTPLRLGYLYAFGAYLVWGFFPLYLRLLRPAGPVEVLAHRIVWSVAVVALLLAALRRITVLRDLLRRPRALAGITLAATLIGVNWGVYVYGVDTDQVVETALGYFVNPLVSVLLGVTVLRERMRPAQWAAVGVGGLAVAVLTVDYGRPPYLALILALSFGGYGLVKKRLGLPAAEGLFVESAVLLLPAVGYLAWLWSDGGLTFGRISAGHTALLVLLGAATAVPLLCFAGAANRLPLTALGMMQYLTPTLQLACGVLILHEPMPPARLAGFGLVWAALVVFTVDALRHARRRAATVPTAPAPAPGVGDHAGPGPDAVAGNHAGPEPDGGGRAAGPPDGGGRAAGPPDGGGRAAGPPDGGGRAAGPPDGGGRAAGPPDGGGRAAGPPDGGGRAAGPPDGGSRGSPRPAQRTS</sequence>
<keyword evidence="4" id="KW-1003">Cell membrane</keyword>
<evidence type="ECO:0000259" key="10">
    <source>
        <dbReference type="Pfam" id="PF00892"/>
    </source>
</evidence>
<dbReference type="Pfam" id="PF00892">
    <property type="entry name" value="EamA"/>
    <property type="match status" value="1"/>
</dbReference>
<feature type="region of interest" description="Disordered" evidence="8">
    <location>
        <begin position="295"/>
        <end position="411"/>
    </location>
</feature>
<comment type="subcellular location">
    <subcellularLocation>
        <location evidence="1">Cell membrane</location>
        <topology evidence="1">Multi-pass membrane protein</topology>
    </subcellularLocation>
</comment>
<feature type="transmembrane region" description="Helical" evidence="9">
    <location>
        <begin position="126"/>
        <end position="143"/>
    </location>
</feature>
<accession>A0A1C4VVD8</accession>
<evidence type="ECO:0000256" key="8">
    <source>
        <dbReference type="SAM" id="MobiDB-lite"/>
    </source>
</evidence>
<dbReference type="InterPro" id="IPR037185">
    <property type="entry name" value="EmrE-like"/>
</dbReference>
<feature type="compositionally biased region" description="Low complexity" evidence="8">
    <location>
        <begin position="402"/>
        <end position="411"/>
    </location>
</feature>
<dbReference type="PANTHER" id="PTHR22911">
    <property type="entry name" value="ACYL-MALONYL CONDENSING ENZYME-RELATED"/>
    <property type="match status" value="1"/>
</dbReference>
<dbReference type="InParanoid" id="A0A1C4VVD8"/>
<dbReference type="InterPro" id="IPR000620">
    <property type="entry name" value="EamA_dom"/>
</dbReference>
<dbReference type="NCBIfam" id="TIGR00688">
    <property type="entry name" value="rarD"/>
    <property type="match status" value="1"/>
</dbReference>
<feature type="domain" description="EamA" evidence="10">
    <location>
        <begin position="6"/>
        <end position="142"/>
    </location>
</feature>
<keyword evidence="12" id="KW-1185">Reference proteome</keyword>
<comment type="similarity">
    <text evidence="2">Belongs to the EamA transporter family.</text>
</comment>
<name>A0A1C4VVD8_MICEC</name>
<feature type="transmembrane region" description="Helical" evidence="9">
    <location>
        <begin position="243"/>
        <end position="260"/>
    </location>
</feature>
<feature type="transmembrane region" description="Helical" evidence="9">
    <location>
        <begin position="177"/>
        <end position="196"/>
    </location>
</feature>
<feature type="transmembrane region" description="Helical" evidence="9">
    <location>
        <begin position="102"/>
        <end position="119"/>
    </location>
</feature>
<evidence type="ECO:0000313" key="12">
    <source>
        <dbReference type="Proteomes" id="UP000198253"/>
    </source>
</evidence>
<protein>
    <submittedName>
        <fullName evidence="11">Chloramphenicol-sensitive protein RarD</fullName>
    </submittedName>
</protein>
<evidence type="ECO:0000256" key="5">
    <source>
        <dbReference type="ARBA" id="ARBA00022692"/>
    </source>
</evidence>
<feature type="transmembrane region" description="Helical" evidence="9">
    <location>
        <begin position="208"/>
        <end position="231"/>
    </location>
</feature>
<keyword evidence="6 9" id="KW-1133">Transmembrane helix</keyword>
<evidence type="ECO:0000256" key="7">
    <source>
        <dbReference type="ARBA" id="ARBA00023136"/>
    </source>
</evidence>
<feature type="transmembrane region" description="Helical" evidence="9">
    <location>
        <begin position="7"/>
        <end position="25"/>
    </location>
</feature>
<dbReference type="Proteomes" id="UP000198253">
    <property type="component" value="Chromosome I"/>
</dbReference>